<name>A0A9P9G1F0_FUSSL</name>
<dbReference type="AlphaFoldDB" id="A0A9P9G1F0"/>
<reference evidence="3" key="1">
    <citation type="journal article" date="2021" name="Nat. Commun.">
        <title>Genetic determinants of endophytism in the Arabidopsis root mycobiome.</title>
        <authorList>
            <person name="Mesny F."/>
            <person name="Miyauchi S."/>
            <person name="Thiergart T."/>
            <person name="Pickel B."/>
            <person name="Atanasova L."/>
            <person name="Karlsson M."/>
            <person name="Huettel B."/>
            <person name="Barry K.W."/>
            <person name="Haridas S."/>
            <person name="Chen C."/>
            <person name="Bauer D."/>
            <person name="Andreopoulos W."/>
            <person name="Pangilinan J."/>
            <person name="LaButti K."/>
            <person name="Riley R."/>
            <person name="Lipzen A."/>
            <person name="Clum A."/>
            <person name="Drula E."/>
            <person name="Henrissat B."/>
            <person name="Kohler A."/>
            <person name="Grigoriev I.V."/>
            <person name="Martin F.M."/>
            <person name="Hacquard S."/>
        </authorList>
    </citation>
    <scope>NUCLEOTIDE SEQUENCE</scope>
    <source>
        <strain evidence="3">FSSC 5 MPI-SDFR-AT-0091</strain>
    </source>
</reference>
<evidence type="ECO:0000313" key="4">
    <source>
        <dbReference type="Proteomes" id="UP000736672"/>
    </source>
</evidence>
<protein>
    <submittedName>
        <fullName evidence="3">CHAT domain-containing protein</fullName>
    </submittedName>
</protein>
<sequence>MDRLEQAVSEARAAVDAASNEDPDWGDLLATLASRLGDKFTATQDAVDIEEAIRVSRKAVGATQRDHVFRPDRLLFLTYLLYDRFKLAGEMDDLDEAISIAQQAVDETPKDHPKLVMCFKVLRHRIRDKYATTGTTVDLEKAIDVGSQAMQLTPDNHEDRSTQFGDISALLASRYSSTGAMDDLESAIQMVQNGIDLVPEDDHSERPSYLQQLGGFLGLKSLRTGSLADLEQGIRYVREAMAIPLISDEDRGGIFNALGHLMASRYAVTGALADINEAISLTRQAIDAPSDSLIVLSQRLGNLAVQLQQRFLRTKAGPDLEESTQLSKSAMEILPDGHPDQSRHQHDLGIKLARKFGITHNMADLEEGIRCIRLALDKMPHDHPNRAVYLHSLTNGLIQKGAETFEPTDVEEWIVVAKEAISLIPENHADRGELLYSLGLGRLTACAVNKTSVGIDEAITCFNSALHQPNAPTLCRIQACMSLLPINPDRKQSLEAAKLAMGLVPRLTPRSLDNDDRQNSLGEIAGLACDAAAVAIQTEDPLTALDLLEQGQGLLGASLEEIRTDVLDLREAHPELAEDFERLRDELGRAVSMDQATDGLASREGQALRRYDAGKEFDELVEDIRQLPKFKTFLRAPRLVEMQRATDRGPIALINVSVIHCDVILITRDYIEARSLCGLSLETIREKVLIGDRGSPQVLEWLWDTIAGPVLDALGFTQPLSEDDDWPHVWWIPTGLLRQFPLHAAGYHKKQSGETVIDRVMSSYGSSVKAILRGRQRRASPNGSTNAVLVAMEHTPVRSNLPFVGPEIKVVRSLCASMGLSVVEPDRRKQEVVATLRTSRIFHFAGHGSTNQDDPLQSFLCLEDVIANPLRVADLLDLNLKENPPFLAYLSACGTGRIQHEQLMDESMHLVSACQLAGFRHVIGTLWEVNDEICVEMARITYEGMRDGQMDDESVCRGLHTAIRRLRDRWVDDQQQGESRGGTRDRSGVAKSPASYGSRWVRKRTRVEAKGRKNYNFGTKWVRVSGKPGIKGVGTATASQRSAARGNWEEVIDILGRDATLAIGQRFRKAPPPTWVPFVHYGV</sequence>
<dbReference type="OrthoDB" id="9991317at2759"/>
<evidence type="ECO:0000259" key="2">
    <source>
        <dbReference type="Pfam" id="PF12770"/>
    </source>
</evidence>
<gene>
    <name evidence="3" type="ORF">B0J15DRAFT_506245</name>
</gene>
<proteinExistence type="predicted"/>
<dbReference type="EMBL" id="JAGTJS010000036">
    <property type="protein sequence ID" value="KAH7230721.1"/>
    <property type="molecule type" value="Genomic_DNA"/>
</dbReference>
<feature type="region of interest" description="Disordered" evidence="1">
    <location>
        <begin position="970"/>
        <end position="998"/>
    </location>
</feature>
<dbReference type="Pfam" id="PF12770">
    <property type="entry name" value="CHAT"/>
    <property type="match status" value="1"/>
</dbReference>
<dbReference type="InterPro" id="IPR024983">
    <property type="entry name" value="CHAT_dom"/>
</dbReference>
<accession>A0A9P9G1F0</accession>
<dbReference type="InterPro" id="IPR011990">
    <property type="entry name" value="TPR-like_helical_dom_sf"/>
</dbReference>
<dbReference type="Proteomes" id="UP000736672">
    <property type="component" value="Unassembled WGS sequence"/>
</dbReference>
<evidence type="ECO:0000256" key="1">
    <source>
        <dbReference type="SAM" id="MobiDB-lite"/>
    </source>
</evidence>
<evidence type="ECO:0000313" key="3">
    <source>
        <dbReference type="EMBL" id="KAH7230721.1"/>
    </source>
</evidence>
<keyword evidence="4" id="KW-1185">Reference proteome</keyword>
<comment type="caution">
    <text evidence="3">The sequence shown here is derived from an EMBL/GenBank/DDBJ whole genome shotgun (WGS) entry which is preliminary data.</text>
</comment>
<organism evidence="3 4">
    <name type="scientific">Fusarium solani</name>
    <name type="common">Filamentous fungus</name>
    <dbReference type="NCBI Taxonomy" id="169388"/>
    <lineage>
        <taxon>Eukaryota</taxon>
        <taxon>Fungi</taxon>
        <taxon>Dikarya</taxon>
        <taxon>Ascomycota</taxon>
        <taxon>Pezizomycotina</taxon>
        <taxon>Sordariomycetes</taxon>
        <taxon>Hypocreomycetidae</taxon>
        <taxon>Hypocreales</taxon>
        <taxon>Nectriaceae</taxon>
        <taxon>Fusarium</taxon>
        <taxon>Fusarium solani species complex</taxon>
    </lineage>
</organism>
<feature type="domain" description="CHAT" evidence="2">
    <location>
        <begin position="698"/>
        <end position="969"/>
    </location>
</feature>
<dbReference type="Gene3D" id="1.25.40.10">
    <property type="entry name" value="Tetratricopeptide repeat domain"/>
    <property type="match status" value="2"/>
</dbReference>